<dbReference type="PROSITE" id="PS51257">
    <property type="entry name" value="PROKAR_LIPOPROTEIN"/>
    <property type="match status" value="1"/>
</dbReference>
<dbReference type="InterPro" id="IPR006059">
    <property type="entry name" value="SBP"/>
</dbReference>
<dbReference type="CDD" id="cd13583">
    <property type="entry name" value="PBP2_AlgQ_like_4"/>
    <property type="match status" value="1"/>
</dbReference>
<comment type="caution">
    <text evidence="3">The sequence shown here is derived from an EMBL/GenBank/DDBJ whole genome shotgun (WGS) entry which is preliminary data.</text>
</comment>
<organism evidence="3 4">
    <name type="scientific">Gracilibacillus halotolerans</name>
    <dbReference type="NCBI Taxonomy" id="74386"/>
    <lineage>
        <taxon>Bacteria</taxon>
        <taxon>Bacillati</taxon>
        <taxon>Bacillota</taxon>
        <taxon>Bacilli</taxon>
        <taxon>Bacillales</taxon>
        <taxon>Bacillaceae</taxon>
        <taxon>Gracilibacillus</taxon>
    </lineage>
</organism>
<dbReference type="SUPFAM" id="SSF53850">
    <property type="entry name" value="Periplasmic binding protein-like II"/>
    <property type="match status" value="1"/>
</dbReference>
<dbReference type="PANTHER" id="PTHR43649:SF12">
    <property type="entry name" value="DIACETYLCHITOBIOSE BINDING PROTEIN DASA"/>
    <property type="match status" value="1"/>
</dbReference>
<dbReference type="Pfam" id="PF01547">
    <property type="entry name" value="SBP_bac_1"/>
    <property type="match status" value="1"/>
</dbReference>
<protein>
    <submittedName>
        <fullName evidence="3">Putative aldouronate transport system substrate-binding protein</fullName>
    </submittedName>
</protein>
<reference evidence="3 4" key="1">
    <citation type="submission" date="2020-08" db="EMBL/GenBank/DDBJ databases">
        <title>Genomic Encyclopedia of Type Strains, Phase IV (KMG-IV): sequencing the most valuable type-strain genomes for metagenomic binning, comparative biology and taxonomic classification.</title>
        <authorList>
            <person name="Goeker M."/>
        </authorList>
    </citation>
    <scope>NUCLEOTIDE SEQUENCE [LARGE SCALE GENOMIC DNA]</scope>
    <source>
        <strain evidence="3 4">DSM 11805</strain>
    </source>
</reference>
<dbReference type="PANTHER" id="PTHR43649">
    <property type="entry name" value="ARABINOSE-BINDING PROTEIN-RELATED"/>
    <property type="match status" value="1"/>
</dbReference>
<evidence type="ECO:0000256" key="2">
    <source>
        <dbReference type="SAM" id="SignalP"/>
    </source>
</evidence>
<accession>A0A841RM67</accession>
<feature type="signal peptide" evidence="2">
    <location>
        <begin position="1"/>
        <end position="22"/>
    </location>
</feature>
<evidence type="ECO:0000313" key="3">
    <source>
        <dbReference type="EMBL" id="MBB6512235.1"/>
    </source>
</evidence>
<dbReference type="InterPro" id="IPR050490">
    <property type="entry name" value="Bact_solute-bd_prot1"/>
</dbReference>
<feature type="region of interest" description="Disordered" evidence="1">
    <location>
        <begin position="29"/>
        <end position="53"/>
    </location>
</feature>
<keyword evidence="2" id="KW-0732">Signal</keyword>
<evidence type="ECO:0000256" key="1">
    <source>
        <dbReference type="SAM" id="MobiDB-lite"/>
    </source>
</evidence>
<proteinExistence type="predicted"/>
<dbReference type="Proteomes" id="UP000572212">
    <property type="component" value="Unassembled WGS sequence"/>
</dbReference>
<dbReference type="AlphaFoldDB" id="A0A841RM67"/>
<feature type="chain" id="PRO_5038605107" evidence="2">
    <location>
        <begin position="23"/>
        <end position="555"/>
    </location>
</feature>
<dbReference type="RefSeq" id="WP_343068761.1">
    <property type="nucleotide sequence ID" value="NZ_BAAACU010000002.1"/>
</dbReference>
<gene>
    <name evidence="3" type="ORF">GGQ92_001016</name>
</gene>
<evidence type="ECO:0000313" key="4">
    <source>
        <dbReference type="Proteomes" id="UP000572212"/>
    </source>
</evidence>
<dbReference type="Gene3D" id="3.40.190.10">
    <property type="entry name" value="Periplasmic binding protein-like II"/>
    <property type="match status" value="2"/>
</dbReference>
<dbReference type="EMBL" id="JACHON010000002">
    <property type="protein sequence ID" value="MBB6512235.1"/>
    <property type="molecule type" value="Genomic_DNA"/>
</dbReference>
<sequence>MEKKFKSLVLIMVGIVFMLFLAACSSDTGSSDDGSSNDGSNEGNTEGEEISDEDLGAAMADYKVGDTFRATEPITFTTLFSDHPNYPLQNDWMLWEKIQEITNVELDITSVPMSDYTEKRSLLISSGDAPYIIPKTYPGEETPFVSSGAILPISDYVQHMPHYQDKVEKWEIEPFLEGLRQEDGKYYVLPGIHENFWPDYSLAIRMDILEELGLEVPETWEDLEVVLEEMKKAYPDSTPFSDRFQFNSTLNIASVPFGTKAGWGLGNMLMFDEANDEFYFSPTTEEYRSMLEYFNGLVEKGLLDPESVTQEDEQAIQKFTSGESFVINTNAQTLTQHRPTMDDVLGPDNYEIKKIPVPGGPAGHVMTGSKLENGIMFSAKAKDDPNFIAMLQFIDWMLYSDEGLEFNKWGVEGETFTKENGDRELIGDVTFRGMNPDGTKDLQIDYGFSGGNFAYGGPTELLHSMFSEEEIEFQNAMHDTKEIILPDPPIKYNEMELERSTLLSTPLKDTVEQYTLQFIVGERSLDDWDAYVQELESKNLQGYVDLANEVYQKNK</sequence>
<keyword evidence="4" id="KW-1185">Reference proteome</keyword>
<name>A0A841RM67_9BACI</name>
<feature type="compositionally biased region" description="Low complexity" evidence="1">
    <location>
        <begin position="29"/>
        <end position="44"/>
    </location>
</feature>